<comment type="caution">
    <text evidence="10">The sequence shown here is derived from an EMBL/GenBank/DDBJ whole genome shotgun (WGS) entry which is preliminary data.</text>
</comment>
<reference evidence="10 11" key="1">
    <citation type="submission" date="2023-03" db="EMBL/GenBank/DDBJ databases">
        <title>Genome sequence of Lichtheimia ornata CBS 291.66.</title>
        <authorList>
            <person name="Mohabir J.T."/>
            <person name="Shea T.P."/>
            <person name="Kurbessoian T."/>
            <person name="Berby B."/>
            <person name="Fontaine J."/>
            <person name="Livny J."/>
            <person name="Gnirke A."/>
            <person name="Stajich J.E."/>
            <person name="Cuomo C.A."/>
        </authorList>
    </citation>
    <scope>NUCLEOTIDE SEQUENCE [LARGE SCALE GENOMIC DNA]</scope>
    <source>
        <strain evidence="10">CBS 291.66</strain>
    </source>
</reference>
<feature type="transmembrane region" description="Helical" evidence="9">
    <location>
        <begin position="275"/>
        <end position="294"/>
    </location>
</feature>
<dbReference type="PANTHER" id="PTHR43829:SF9">
    <property type="entry name" value="AQUAPORIN-9"/>
    <property type="match status" value="1"/>
</dbReference>
<evidence type="ECO:0000256" key="7">
    <source>
        <dbReference type="RuleBase" id="RU000477"/>
    </source>
</evidence>
<keyword evidence="4 7" id="KW-0812">Transmembrane</keyword>
<evidence type="ECO:0000313" key="10">
    <source>
        <dbReference type="EMBL" id="KAJ8658162.1"/>
    </source>
</evidence>
<dbReference type="GeneID" id="83213580"/>
<evidence type="ECO:0000256" key="3">
    <source>
        <dbReference type="ARBA" id="ARBA00022448"/>
    </source>
</evidence>
<evidence type="ECO:0000256" key="8">
    <source>
        <dbReference type="SAM" id="MobiDB-lite"/>
    </source>
</evidence>
<organism evidence="10 11">
    <name type="scientific">Lichtheimia ornata</name>
    <dbReference type="NCBI Taxonomy" id="688661"/>
    <lineage>
        <taxon>Eukaryota</taxon>
        <taxon>Fungi</taxon>
        <taxon>Fungi incertae sedis</taxon>
        <taxon>Mucoromycota</taxon>
        <taxon>Mucoromycotina</taxon>
        <taxon>Mucoromycetes</taxon>
        <taxon>Mucorales</taxon>
        <taxon>Lichtheimiaceae</taxon>
        <taxon>Lichtheimia</taxon>
    </lineage>
</organism>
<keyword evidence="3 7" id="KW-0813">Transport</keyword>
<comment type="subcellular location">
    <subcellularLocation>
        <location evidence="1">Membrane</location>
        <topology evidence="1">Multi-pass membrane protein</topology>
    </subcellularLocation>
</comment>
<dbReference type="GO" id="GO:0015250">
    <property type="term" value="F:water channel activity"/>
    <property type="evidence" value="ECO:0007669"/>
    <property type="project" value="TreeGrafter"/>
</dbReference>
<feature type="transmembrane region" description="Helical" evidence="9">
    <location>
        <begin position="113"/>
        <end position="132"/>
    </location>
</feature>
<accession>A0AAD7Y162</accession>
<evidence type="ECO:0000256" key="9">
    <source>
        <dbReference type="SAM" id="Phobius"/>
    </source>
</evidence>
<protein>
    <recommendedName>
        <fullName evidence="12">Aquaporin</fullName>
    </recommendedName>
</protein>
<keyword evidence="5 9" id="KW-1133">Transmembrane helix</keyword>
<proteinExistence type="inferred from homology"/>
<evidence type="ECO:0008006" key="12">
    <source>
        <dbReference type="Google" id="ProtNLM"/>
    </source>
</evidence>
<evidence type="ECO:0000256" key="6">
    <source>
        <dbReference type="ARBA" id="ARBA00023136"/>
    </source>
</evidence>
<dbReference type="GO" id="GO:0015254">
    <property type="term" value="F:glycerol channel activity"/>
    <property type="evidence" value="ECO:0007669"/>
    <property type="project" value="TreeGrafter"/>
</dbReference>
<dbReference type="SUPFAM" id="SSF81338">
    <property type="entry name" value="Aquaporin-like"/>
    <property type="match status" value="1"/>
</dbReference>
<evidence type="ECO:0000313" key="11">
    <source>
        <dbReference type="Proteomes" id="UP001234581"/>
    </source>
</evidence>
<dbReference type="Gene3D" id="1.20.1080.10">
    <property type="entry name" value="Glycerol uptake facilitator protein"/>
    <property type="match status" value="1"/>
</dbReference>
<feature type="transmembrane region" description="Helical" evidence="9">
    <location>
        <begin position="240"/>
        <end position="263"/>
    </location>
</feature>
<dbReference type="InterPro" id="IPR023271">
    <property type="entry name" value="Aquaporin-like"/>
</dbReference>
<keyword evidence="6 9" id="KW-0472">Membrane</keyword>
<dbReference type="AlphaFoldDB" id="A0AAD7Y162"/>
<dbReference type="RefSeq" id="XP_058343075.1">
    <property type="nucleotide sequence ID" value="XM_058486201.1"/>
</dbReference>
<comment type="similarity">
    <text evidence="2 7">Belongs to the MIP/aquaporin (TC 1.A.8) family.</text>
</comment>
<feature type="transmembrane region" description="Helical" evidence="9">
    <location>
        <begin position="152"/>
        <end position="178"/>
    </location>
</feature>
<sequence length="359" mass="39132">MSSNTTLVQPPPPLSPTMTVSTQPQPPTTTPQHCQEYQQKEKDKYTVIDLEKNDTLNREEIVIHYPDYDEEATIQAHQHDPYRTTTTSSTKTGNGCFCILTRLRRFRRKHRELLAEFMGTLILVLLVNGVSAEQILDVANKSWFTGACGNGMAVLFAISVCGHISGAHLNPAITLIFWIFGAFPRRKVPVYMAVQMVGAFTGSAILYSIIQPAINQYDGGTRVVLGDHATASIFATYPPVYVGIPTSIASEVVGTALLALLVLTTSHPTNQPFQSMQGCIIAMGVTSIITSIGYTSGFSLNPARDIGPRVFTAVAGWGMEVFTALDYYALVPMLAPFLGAIIGGVVYSIFIDHNHDDDL</sequence>
<evidence type="ECO:0000256" key="1">
    <source>
        <dbReference type="ARBA" id="ARBA00004141"/>
    </source>
</evidence>
<keyword evidence="11" id="KW-1185">Reference proteome</keyword>
<dbReference type="GO" id="GO:0005886">
    <property type="term" value="C:plasma membrane"/>
    <property type="evidence" value="ECO:0007669"/>
    <property type="project" value="TreeGrafter"/>
</dbReference>
<gene>
    <name evidence="10" type="ORF">O0I10_006169</name>
</gene>
<dbReference type="Proteomes" id="UP001234581">
    <property type="component" value="Unassembled WGS sequence"/>
</dbReference>
<dbReference type="NCBIfam" id="TIGR00861">
    <property type="entry name" value="MIP"/>
    <property type="match status" value="1"/>
</dbReference>
<feature type="region of interest" description="Disordered" evidence="8">
    <location>
        <begin position="1"/>
        <end position="38"/>
    </location>
</feature>
<dbReference type="InterPro" id="IPR000425">
    <property type="entry name" value="MIP"/>
</dbReference>
<evidence type="ECO:0000256" key="2">
    <source>
        <dbReference type="ARBA" id="ARBA00006175"/>
    </source>
</evidence>
<feature type="transmembrane region" description="Helical" evidence="9">
    <location>
        <begin position="327"/>
        <end position="350"/>
    </location>
</feature>
<feature type="transmembrane region" description="Helical" evidence="9">
    <location>
        <begin position="190"/>
        <end position="210"/>
    </location>
</feature>
<evidence type="ECO:0000256" key="5">
    <source>
        <dbReference type="ARBA" id="ARBA00022989"/>
    </source>
</evidence>
<dbReference type="InterPro" id="IPR050363">
    <property type="entry name" value="MIP/Aquaporin"/>
</dbReference>
<dbReference type="PRINTS" id="PR00783">
    <property type="entry name" value="MINTRINSICP"/>
</dbReference>
<dbReference type="EMBL" id="JARTCD010000026">
    <property type="protein sequence ID" value="KAJ8658162.1"/>
    <property type="molecule type" value="Genomic_DNA"/>
</dbReference>
<dbReference type="Pfam" id="PF00230">
    <property type="entry name" value="MIP"/>
    <property type="match status" value="1"/>
</dbReference>
<name>A0AAD7Y162_9FUNG</name>
<dbReference type="PANTHER" id="PTHR43829">
    <property type="entry name" value="AQUAPORIN OR AQUAGLYCEROPORIN RELATED"/>
    <property type="match status" value="1"/>
</dbReference>
<evidence type="ECO:0000256" key="4">
    <source>
        <dbReference type="ARBA" id="ARBA00022692"/>
    </source>
</evidence>